<accession>A0A1M5JA52</accession>
<evidence type="ECO:0000313" key="2">
    <source>
        <dbReference type="Proteomes" id="UP000189796"/>
    </source>
</evidence>
<dbReference type="EMBL" id="LT670817">
    <property type="protein sequence ID" value="SHG37255.1"/>
    <property type="molecule type" value="Genomic_DNA"/>
</dbReference>
<dbReference type="OrthoDB" id="8255609at2"/>
<organism evidence="1 2">
    <name type="scientific">Bradyrhizobium erythrophlei</name>
    <dbReference type="NCBI Taxonomy" id="1437360"/>
    <lineage>
        <taxon>Bacteria</taxon>
        <taxon>Pseudomonadati</taxon>
        <taxon>Pseudomonadota</taxon>
        <taxon>Alphaproteobacteria</taxon>
        <taxon>Hyphomicrobiales</taxon>
        <taxon>Nitrobacteraceae</taxon>
        <taxon>Bradyrhizobium</taxon>
    </lineage>
</organism>
<sequence length="66" mass="7142">MPTQKRSTGKSSKTGFIVGRTGFAKISAIEGIHLKPAMKDRAAEATSKGLSAEEYRKAIIRAHRKA</sequence>
<protein>
    <submittedName>
        <fullName evidence="1">Uncharacterized protein</fullName>
    </submittedName>
</protein>
<reference evidence="1 2" key="1">
    <citation type="submission" date="2016-11" db="EMBL/GenBank/DDBJ databases">
        <authorList>
            <person name="Jaros S."/>
            <person name="Januszkiewicz K."/>
            <person name="Wedrychowicz H."/>
        </authorList>
    </citation>
    <scope>NUCLEOTIDE SEQUENCE [LARGE SCALE GENOMIC DNA]</scope>
    <source>
        <strain evidence="1 2">GAS138</strain>
    </source>
</reference>
<evidence type="ECO:0000313" key="1">
    <source>
        <dbReference type="EMBL" id="SHG37255.1"/>
    </source>
</evidence>
<name>A0A1M5JA52_9BRAD</name>
<gene>
    <name evidence="1" type="ORF">SAMN05443248_1318</name>
</gene>
<dbReference type="Proteomes" id="UP000189796">
    <property type="component" value="Chromosome I"/>
</dbReference>
<proteinExistence type="predicted"/>
<dbReference type="AlphaFoldDB" id="A0A1M5JA52"/>